<feature type="transmembrane region" description="Helical" evidence="9">
    <location>
        <begin position="261"/>
        <end position="280"/>
    </location>
</feature>
<keyword evidence="2" id="KW-0813">Transport</keyword>
<feature type="transmembrane region" description="Helical" evidence="9">
    <location>
        <begin position="144"/>
        <end position="168"/>
    </location>
</feature>
<feature type="transmembrane region" description="Helical" evidence="9">
    <location>
        <begin position="188"/>
        <end position="212"/>
    </location>
</feature>
<evidence type="ECO:0000256" key="7">
    <source>
        <dbReference type="ARBA" id="ARBA00023136"/>
    </source>
</evidence>
<evidence type="ECO:0000256" key="1">
    <source>
        <dbReference type="ARBA" id="ARBA00004651"/>
    </source>
</evidence>
<gene>
    <name evidence="10" type="ORF">SAMN05444158_6222</name>
</gene>
<dbReference type="GO" id="GO:0022857">
    <property type="term" value="F:transmembrane transporter activity"/>
    <property type="evidence" value="ECO:0007669"/>
    <property type="project" value="InterPro"/>
</dbReference>
<evidence type="ECO:0000256" key="8">
    <source>
        <dbReference type="ARBA" id="ARBA00037998"/>
    </source>
</evidence>
<dbReference type="AlphaFoldDB" id="A0A1H2AJM3"/>
<feature type="transmembrane region" description="Helical" evidence="9">
    <location>
        <begin position="61"/>
        <end position="83"/>
    </location>
</feature>
<dbReference type="PANTHER" id="PTHR11795">
    <property type="entry name" value="BRANCHED-CHAIN AMINO ACID TRANSPORT SYSTEM PERMEASE PROTEIN LIVH"/>
    <property type="match status" value="1"/>
</dbReference>
<comment type="similarity">
    <text evidence="8">Belongs to the binding-protein-dependent transport system permease family. LivHM subfamily.</text>
</comment>
<evidence type="ECO:0000256" key="5">
    <source>
        <dbReference type="ARBA" id="ARBA00022970"/>
    </source>
</evidence>
<reference evidence="11" key="1">
    <citation type="submission" date="2016-10" db="EMBL/GenBank/DDBJ databases">
        <authorList>
            <person name="Varghese N."/>
            <person name="Submissions S."/>
        </authorList>
    </citation>
    <scope>NUCLEOTIDE SEQUENCE [LARGE SCALE GENOMIC DNA]</scope>
    <source>
        <strain evidence="11">GAS369</strain>
    </source>
</reference>
<dbReference type="EMBL" id="LT629750">
    <property type="protein sequence ID" value="SDT46168.1"/>
    <property type="molecule type" value="Genomic_DNA"/>
</dbReference>
<accession>A0A1H2AJM3</accession>
<name>A0A1H2AJM3_9BRAD</name>
<keyword evidence="3" id="KW-1003">Cell membrane</keyword>
<keyword evidence="11" id="KW-1185">Reference proteome</keyword>
<dbReference type="InterPro" id="IPR052157">
    <property type="entry name" value="BCAA_transport_permease"/>
</dbReference>
<dbReference type="PANTHER" id="PTHR11795:SF445">
    <property type="entry name" value="AMINO ACID ABC TRANSPORTER PERMEASE PROTEIN"/>
    <property type="match status" value="1"/>
</dbReference>
<dbReference type="GO" id="GO:0005886">
    <property type="term" value="C:plasma membrane"/>
    <property type="evidence" value="ECO:0007669"/>
    <property type="project" value="UniProtKB-SubCell"/>
</dbReference>
<evidence type="ECO:0000256" key="6">
    <source>
        <dbReference type="ARBA" id="ARBA00022989"/>
    </source>
</evidence>
<comment type="subcellular location">
    <subcellularLocation>
        <location evidence="1">Cell membrane</location>
        <topology evidence="1">Multi-pass membrane protein</topology>
    </subcellularLocation>
</comment>
<keyword evidence="7 9" id="KW-0472">Membrane</keyword>
<feature type="transmembrane region" description="Helical" evidence="9">
    <location>
        <begin position="36"/>
        <end position="55"/>
    </location>
</feature>
<keyword evidence="4 9" id="KW-0812">Transmembrane</keyword>
<evidence type="ECO:0000313" key="10">
    <source>
        <dbReference type="EMBL" id="SDT46168.1"/>
    </source>
</evidence>
<dbReference type="RefSeq" id="WP_146690015.1">
    <property type="nucleotide sequence ID" value="NZ_LT629750.1"/>
</dbReference>
<dbReference type="GO" id="GO:0006865">
    <property type="term" value="P:amino acid transport"/>
    <property type="evidence" value="ECO:0007669"/>
    <property type="project" value="UniProtKB-KW"/>
</dbReference>
<dbReference type="Proteomes" id="UP000243904">
    <property type="component" value="Chromosome I"/>
</dbReference>
<evidence type="ECO:0000256" key="3">
    <source>
        <dbReference type="ARBA" id="ARBA00022475"/>
    </source>
</evidence>
<feature type="transmembrane region" description="Helical" evidence="9">
    <location>
        <begin position="224"/>
        <end position="249"/>
    </location>
</feature>
<evidence type="ECO:0000256" key="4">
    <source>
        <dbReference type="ARBA" id="ARBA00022692"/>
    </source>
</evidence>
<evidence type="ECO:0000313" key="11">
    <source>
        <dbReference type="Proteomes" id="UP000243904"/>
    </source>
</evidence>
<evidence type="ECO:0000256" key="2">
    <source>
        <dbReference type="ARBA" id="ARBA00022448"/>
    </source>
</evidence>
<protein>
    <submittedName>
        <fullName evidence="10">Amino acid/amide ABC transporter membrane protein 1, HAAT family</fullName>
    </submittedName>
</protein>
<dbReference type="InterPro" id="IPR001851">
    <property type="entry name" value="ABC_transp_permease"/>
</dbReference>
<keyword evidence="5" id="KW-0029">Amino-acid transport</keyword>
<dbReference type="CDD" id="cd06582">
    <property type="entry name" value="TM_PBP1_LivH_like"/>
    <property type="match status" value="1"/>
</dbReference>
<feature type="transmembrane region" description="Helical" evidence="9">
    <location>
        <begin position="90"/>
        <end position="113"/>
    </location>
</feature>
<evidence type="ECO:0000256" key="9">
    <source>
        <dbReference type="SAM" id="Phobius"/>
    </source>
</evidence>
<feature type="transmembrane region" description="Helical" evidence="9">
    <location>
        <begin position="6"/>
        <end position="29"/>
    </location>
</feature>
<sequence length="287" mass="30091">MIFFQYLANGLILGGLYACIAAGFSLVWGVLSIINLLHGSFIVLGAYIALFSYNLLGIHPFVSVITAAIALGALGYVAQLFIINRVVAQSVLVTLILTFGLELMMNNAMLVGFSANYRKVILEHSLGVAEIGNVFIPLDRALSAVLAFLLILVLWLCLRLTSIGRAIVAVRFDRDAALLMGIDVKQTYAITFALGAALAGAAGSLLSVSFPVSPLSGPLFLSKAFVICILGGVGSVPGAALGGLIFGLLESFGAIAFGSEYALTLAFVVLIILLLVRPHGLLGVKGY</sequence>
<keyword evidence="6 9" id="KW-1133">Transmembrane helix</keyword>
<dbReference type="Pfam" id="PF02653">
    <property type="entry name" value="BPD_transp_2"/>
    <property type="match status" value="1"/>
</dbReference>
<organism evidence="10 11">
    <name type="scientific">Bradyrhizobium canariense</name>
    <dbReference type="NCBI Taxonomy" id="255045"/>
    <lineage>
        <taxon>Bacteria</taxon>
        <taxon>Pseudomonadati</taxon>
        <taxon>Pseudomonadota</taxon>
        <taxon>Alphaproteobacteria</taxon>
        <taxon>Hyphomicrobiales</taxon>
        <taxon>Nitrobacteraceae</taxon>
        <taxon>Bradyrhizobium</taxon>
    </lineage>
</organism>
<proteinExistence type="inferred from homology"/>